<dbReference type="EMBL" id="JADJOT010000009">
    <property type="protein sequence ID" value="MBK7954831.1"/>
    <property type="molecule type" value="Genomic_DNA"/>
</dbReference>
<organism evidence="1 2">
    <name type="scientific">Candidatus Accumulibacter affinis</name>
    <dbReference type="NCBI Taxonomy" id="2954384"/>
    <lineage>
        <taxon>Bacteria</taxon>
        <taxon>Pseudomonadati</taxon>
        <taxon>Pseudomonadota</taxon>
        <taxon>Betaproteobacteria</taxon>
        <taxon>Candidatus Accumulibacter</taxon>
    </lineage>
</organism>
<dbReference type="Proteomes" id="UP000706151">
    <property type="component" value="Unassembled WGS sequence"/>
</dbReference>
<reference evidence="1 2" key="1">
    <citation type="submission" date="2020-10" db="EMBL/GenBank/DDBJ databases">
        <title>Connecting structure to function with the recovery of over 1000 high-quality activated sludge metagenome-assembled genomes encoding full-length rRNA genes using long-read sequencing.</title>
        <authorList>
            <person name="Singleton C.M."/>
            <person name="Petriglieri F."/>
            <person name="Kristensen J.M."/>
            <person name="Kirkegaard R.H."/>
            <person name="Michaelsen T.Y."/>
            <person name="Andersen M.H."/>
            <person name="Karst S.M."/>
            <person name="Dueholm M.S."/>
            <person name="Nielsen P.H."/>
            <person name="Albertsen M."/>
        </authorList>
    </citation>
    <scope>NUCLEOTIDE SEQUENCE [LARGE SCALE GENOMIC DNA]</scope>
    <source>
        <strain evidence="1">Fred_18-Q3-R57-64_BAT3C.720</strain>
    </source>
</reference>
<comment type="caution">
    <text evidence="1">The sequence shown here is derived from an EMBL/GenBank/DDBJ whole genome shotgun (WGS) entry which is preliminary data.</text>
</comment>
<protein>
    <submittedName>
        <fullName evidence="1">Uncharacterized protein</fullName>
    </submittedName>
</protein>
<evidence type="ECO:0000313" key="2">
    <source>
        <dbReference type="Proteomes" id="UP000706151"/>
    </source>
</evidence>
<evidence type="ECO:0000313" key="1">
    <source>
        <dbReference type="EMBL" id="MBK7954831.1"/>
    </source>
</evidence>
<gene>
    <name evidence="1" type="ORF">IPK02_13260</name>
</gene>
<proteinExistence type="predicted"/>
<accession>A0A935TA24</accession>
<dbReference type="AlphaFoldDB" id="A0A935TA24"/>
<sequence>MLQLKPLDHDVPIFEQIRSDVSPVVLVNIFQVAEEDIPALLKAWESDANWMK</sequence>
<name>A0A935TA24_9PROT</name>